<organism evidence="8 9">
    <name type="scientific">Tigriopus californicus</name>
    <name type="common">Marine copepod</name>
    <dbReference type="NCBI Taxonomy" id="6832"/>
    <lineage>
        <taxon>Eukaryota</taxon>
        <taxon>Metazoa</taxon>
        <taxon>Ecdysozoa</taxon>
        <taxon>Arthropoda</taxon>
        <taxon>Crustacea</taxon>
        <taxon>Multicrustacea</taxon>
        <taxon>Hexanauplia</taxon>
        <taxon>Copepoda</taxon>
        <taxon>Harpacticoida</taxon>
        <taxon>Harpacticidae</taxon>
        <taxon>Tigriopus</taxon>
    </lineage>
</organism>
<keyword evidence="4" id="KW-0539">Nucleus</keyword>
<keyword evidence="2" id="KW-0238">DNA-binding</keyword>
<evidence type="ECO:0000259" key="6">
    <source>
        <dbReference type="PROSITE" id="PS51011"/>
    </source>
</evidence>
<sequence length="259" mass="28363">MAKQVLDLYELYNLVIARGGLVEVINKKQWQEIIKGLNLPSSITSAAFTLRTQYTKYLYPYECHMKNLSSPNELQQAIDGNRREGRRSGYDSYPHMFPGPRPTMPLPPTSLSLPQISPLPPGMRPHSFNGTGFPGNISNVLGGKSPPPGINHANPLSALEMTRLALFKMYNQAGLPPPPLRDLPGHPPGLTGLDVGRAMAEQQARAFQAVRESGESSLVVTLEINSVMYQGVLFAQPKKNSNSGNSHSKESSKETRISS</sequence>
<dbReference type="Gene3D" id="1.10.150.60">
    <property type="entry name" value="ARID DNA-binding domain"/>
    <property type="match status" value="1"/>
</dbReference>
<dbReference type="AlphaFoldDB" id="A0A553NR67"/>
<dbReference type="SUPFAM" id="SSF46774">
    <property type="entry name" value="ARID-like"/>
    <property type="match status" value="1"/>
</dbReference>
<dbReference type="PROSITE" id="PS51486">
    <property type="entry name" value="REKLES"/>
    <property type="match status" value="1"/>
</dbReference>
<dbReference type="PROSITE" id="PS51011">
    <property type="entry name" value="ARID"/>
    <property type="match status" value="1"/>
</dbReference>
<dbReference type="EMBL" id="VCGU01000011">
    <property type="protein sequence ID" value="TRY67938.1"/>
    <property type="molecule type" value="Genomic_DNA"/>
</dbReference>
<keyword evidence="9" id="KW-1185">Reference proteome</keyword>
<evidence type="ECO:0000256" key="5">
    <source>
        <dbReference type="SAM" id="MobiDB-lite"/>
    </source>
</evidence>
<name>A0A553NR67_TIGCA</name>
<feature type="domain" description="ARID" evidence="6">
    <location>
        <begin position="1"/>
        <end position="66"/>
    </location>
</feature>
<evidence type="ECO:0000256" key="4">
    <source>
        <dbReference type="ARBA" id="ARBA00023242"/>
    </source>
</evidence>
<keyword evidence="1" id="KW-0805">Transcription regulation</keyword>
<dbReference type="STRING" id="6832.A0A553NR67"/>
<dbReference type="InterPro" id="IPR045147">
    <property type="entry name" value="ARI3A/B/C"/>
</dbReference>
<dbReference type="Pfam" id="PF01388">
    <property type="entry name" value="ARID"/>
    <property type="match status" value="1"/>
</dbReference>
<evidence type="ECO:0000259" key="7">
    <source>
        <dbReference type="PROSITE" id="PS51486"/>
    </source>
</evidence>
<dbReference type="GO" id="GO:0003677">
    <property type="term" value="F:DNA binding"/>
    <property type="evidence" value="ECO:0007669"/>
    <property type="project" value="UniProtKB-KW"/>
</dbReference>
<dbReference type="PANTHER" id="PTHR15348:SF0">
    <property type="entry name" value="PROTEIN DEAD RINGER"/>
    <property type="match status" value="1"/>
</dbReference>
<evidence type="ECO:0008006" key="10">
    <source>
        <dbReference type="Google" id="ProtNLM"/>
    </source>
</evidence>
<keyword evidence="3" id="KW-0804">Transcription</keyword>
<dbReference type="PANTHER" id="PTHR15348">
    <property type="entry name" value="AT-RICH INTERACTIVE DOMAIN-CONTAINING PROTEIN ARID DOMAIN- CONTAINING PROTEIN DEAD RINGER PROTEIN B-CELL REGULATOR OF IGH TRANSCRIPTION BRIGHT"/>
    <property type="match status" value="1"/>
</dbReference>
<dbReference type="InterPro" id="IPR036431">
    <property type="entry name" value="ARID_dom_sf"/>
</dbReference>
<evidence type="ECO:0000313" key="8">
    <source>
        <dbReference type="EMBL" id="TRY67938.1"/>
    </source>
</evidence>
<dbReference type="SMART" id="SM01014">
    <property type="entry name" value="ARID"/>
    <property type="match status" value="1"/>
</dbReference>
<evidence type="ECO:0000256" key="3">
    <source>
        <dbReference type="ARBA" id="ARBA00023163"/>
    </source>
</evidence>
<reference evidence="8 9" key="1">
    <citation type="journal article" date="2018" name="Nat. Ecol. Evol.">
        <title>Genomic signatures of mitonuclear coevolution across populations of Tigriopus californicus.</title>
        <authorList>
            <person name="Barreto F.S."/>
            <person name="Watson E.T."/>
            <person name="Lima T.G."/>
            <person name="Willett C.S."/>
            <person name="Edmands S."/>
            <person name="Li W."/>
            <person name="Burton R.S."/>
        </authorList>
    </citation>
    <scope>NUCLEOTIDE SEQUENCE [LARGE SCALE GENOMIC DNA]</scope>
    <source>
        <strain evidence="8 9">San Diego</strain>
    </source>
</reference>
<evidence type="ECO:0000256" key="2">
    <source>
        <dbReference type="ARBA" id="ARBA00023125"/>
    </source>
</evidence>
<feature type="compositionally biased region" description="Basic and acidic residues" evidence="5">
    <location>
        <begin position="247"/>
        <end position="259"/>
    </location>
</feature>
<accession>A0A553NR67</accession>
<gene>
    <name evidence="8" type="ORF">TCAL_05348</name>
</gene>
<evidence type="ECO:0000313" key="9">
    <source>
        <dbReference type="Proteomes" id="UP000318571"/>
    </source>
</evidence>
<feature type="domain" description="REKLES" evidence="7">
    <location>
        <begin position="145"/>
        <end position="240"/>
    </location>
</feature>
<feature type="region of interest" description="Disordered" evidence="5">
    <location>
        <begin position="237"/>
        <end position="259"/>
    </location>
</feature>
<comment type="caution">
    <text evidence="8">The sequence shown here is derived from an EMBL/GenBank/DDBJ whole genome shotgun (WGS) entry which is preliminary data.</text>
</comment>
<dbReference type="InterPro" id="IPR001606">
    <property type="entry name" value="ARID_dom"/>
</dbReference>
<dbReference type="Proteomes" id="UP000318571">
    <property type="component" value="Chromosome 4"/>
</dbReference>
<dbReference type="InterPro" id="IPR023334">
    <property type="entry name" value="REKLES_domain"/>
</dbReference>
<protein>
    <recommendedName>
        <fullName evidence="10">ARID domain-containing protein</fullName>
    </recommendedName>
</protein>
<proteinExistence type="predicted"/>
<evidence type="ECO:0000256" key="1">
    <source>
        <dbReference type="ARBA" id="ARBA00023015"/>
    </source>
</evidence>
<dbReference type="SMART" id="SM00501">
    <property type="entry name" value="BRIGHT"/>
    <property type="match status" value="1"/>
</dbReference>
<dbReference type="GO" id="GO:0005634">
    <property type="term" value="C:nucleus"/>
    <property type="evidence" value="ECO:0007669"/>
    <property type="project" value="TreeGrafter"/>
</dbReference>
<dbReference type="GO" id="GO:0006357">
    <property type="term" value="P:regulation of transcription by RNA polymerase II"/>
    <property type="evidence" value="ECO:0007669"/>
    <property type="project" value="InterPro"/>
</dbReference>